<dbReference type="GO" id="GO:0016788">
    <property type="term" value="F:hydrolase activity, acting on ester bonds"/>
    <property type="evidence" value="ECO:0007669"/>
    <property type="project" value="InterPro"/>
</dbReference>
<evidence type="ECO:0000313" key="8">
    <source>
        <dbReference type="Proteomes" id="UP000252189"/>
    </source>
</evidence>
<feature type="region of interest" description="Disordered" evidence="5">
    <location>
        <begin position="58"/>
        <end position="81"/>
    </location>
</feature>
<gene>
    <name evidence="7" type="ORF">DU504_14665</name>
</gene>
<feature type="domain" description="Succinylglutamate desuccinylase/Aspartoacylase catalytic" evidence="6">
    <location>
        <begin position="14"/>
        <end position="107"/>
    </location>
</feature>
<dbReference type="Proteomes" id="UP000252189">
    <property type="component" value="Unassembled WGS sequence"/>
</dbReference>
<dbReference type="PANTHER" id="PTHR15162">
    <property type="entry name" value="ASPARTOACYLASE"/>
    <property type="match status" value="1"/>
</dbReference>
<dbReference type="InterPro" id="IPR055438">
    <property type="entry name" value="AstE_AspA_cat"/>
</dbReference>
<evidence type="ECO:0000256" key="1">
    <source>
        <dbReference type="ARBA" id="ARBA00001947"/>
    </source>
</evidence>
<dbReference type="PANTHER" id="PTHR15162:SF7">
    <property type="entry name" value="SUCCINYLGLUTAMATE DESUCCINYLASE"/>
    <property type="match status" value="1"/>
</dbReference>
<dbReference type="Pfam" id="PF24827">
    <property type="entry name" value="AstE_AspA_cat"/>
    <property type="match status" value="1"/>
</dbReference>
<proteinExistence type="predicted"/>
<evidence type="ECO:0000256" key="2">
    <source>
        <dbReference type="ARBA" id="ARBA00022723"/>
    </source>
</evidence>
<dbReference type="AlphaFoldDB" id="A0A368NDZ7"/>
<keyword evidence="3" id="KW-0378">Hydrolase</keyword>
<evidence type="ECO:0000256" key="4">
    <source>
        <dbReference type="ARBA" id="ARBA00022833"/>
    </source>
</evidence>
<dbReference type="Gene3D" id="3.40.630.10">
    <property type="entry name" value="Zn peptidases"/>
    <property type="match status" value="1"/>
</dbReference>
<accession>A0A368NDZ7</accession>
<dbReference type="GO" id="GO:0046872">
    <property type="term" value="F:metal ion binding"/>
    <property type="evidence" value="ECO:0007669"/>
    <property type="project" value="UniProtKB-KW"/>
</dbReference>
<dbReference type="EMBL" id="QPHM01000001">
    <property type="protein sequence ID" value="RCU48718.1"/>
    <property type="molecule type" value="Genomic_DNA"/>
</dbReference>
<sequence length="262" mass="28928">MRVEHLGERGGEPIAIVTCLHGREQCGKAAMEALLDRGLSITGDVRFVVANERAMTAPDGPQQYLDDDLNRSFPGDPDGRSHERRLAAELLADVRDCRVLDVHSTLSDGRPFALFLPENDRRLVAATGVDIAVDVRNRAGRGALIEFVDGVSVECGLRGTQSAVDNARTVIRNFLAALGAIEAEFRWADPEVYEITDTIDCVDCTFEGENFTRVDAGEQFASRDDHPIRASEPFYPVLTSRDGYEEMLGYRAEKRGRLSTLE</sequence>
<evidence type="ECO:0000313" key="7">
    <source>
        <dbReference type="EMBL" id="RCU48718.1"/>
    </source>
</evidence>
<reference evidence="7 8" key="1">
    <citation type="submission" date="2018-07" db="EMBL/GenBank/DDBJ databases">
        <title>Genome sequences of Haloplanus salinus JCM 18368T.</title>
        <authorList>
            <person name="Kim Y.B."/>
            <person name="Roh S.W."/>
        </authorList>
    </citation>
    <scope>NUCLEOTIDE SEQUENCE [LARGE SCALE GENOMIC DNA]</scope>
    <source>
        <strain evidence="7 8">JCM 18368</strain>
    </source>
</reference>
<organism evidence="7 8">
    <name type="scientific">Haloplanus salinus</name>
    <dbReference type="NCBI Taxonomy" id="1126245"/>
    <lineage>
        <taxon>Archaea</taxon>
        <taxon>Methanobacteriati</taxon>
        <taxon>Methanobacteriota</taxon>
        <taxon>Stenosarchaea group</taxon>
        <taxon>Halobacteria</taxon>
        <taxon>Halobacteriales</taxon>
        <taxon>Haloferacaceae</taxon>
        <taxon>Haloplanus</taxon>
    </lineage>
</organism>
<evidence type="ECO:0000256" key="3">
    <source>
        <dbReference type="ARBA" id="ARBA00022801"/>
    </source>
</evidence>
<dbReference type="RefSeq" id="WP_114450350.1">
    <property type="nucleotide sequence ID" value="NZ_QPHM01000001.1"/>
</dbReference>
<name>A0A368NDZ7_9EURY</name>
<dbReference type="InterPro" id="IPR050178">
    <property type="entry name" value="AspA/AstE_fam"/>
</dbReference>
<dbReference type="OrthoDB" id="323389at2157"/>
<protein>
    <submittedName>
        <fullName evidence="7">Succinylglutamate desuccinylase</fullName>
    </submittedName>
</protein>
<keyword evidence="2" id="KW-0479">Metal-binding</keyword>
<keyword evidence="8" id="KW-1185">Reference proteome</keyword>
<dbReference type="GO" id="GO:0005829">
    <property type="term" value="C:cytosol"/>
    <property type="evidence" value="ECO:0007669"/>
    <property type="project" value="TreeGrafter"/>
</dbReference>
<comment type="cofactor">
    <cofactor evidence="1">
        <name>Zn(2+)</name>
        <dbReference type="ChEBI" id="CHEBI:29105"/>
    </cofactor>
</comment>
<dbReference type="SUPFAM" id="SSF53187">
    <property type="entry name" value="Zn-dependent exopeptidases"/>
    <property type="match status" value="1"/>
</dbReference>
<keyword evidence="4" id="KW-0862">Zinc</keyword>
<evidence type="ECO:0000259" key="6">
    <source>
        <dbReference type="Pfam" id="PF24827"/>
    </source>
</evidence>
<comment type="caution">
    <text evidence="7">The sequence shown here is derived from an EMBL/GenBank/DDBJ whole genome shotgun (WGS) entry which is preliminary data.</text>
</comment>
<evidence type="ECO:0000256" key="5">
    <source>
        <dbReference type="SAM" id="MobiDB-lite"/>
    </source>
</evidence>